<evidence type="ECO:0008006" key="4">
    <source>
        <dbReference type="Google" id="ProtNLM"/>
    </source>
</evidence>
<feature type="region of interest" description="Disordered" evidence="1">
    <location>
        <begin position="536"/>
        <end position="564"/>
    </location>
</feature>
<accession>A0AAU8DU91</accession>
<organism evidence="3">
    <name type="scientific">Nakamurella sp. A5-74</name>
    <dbReference type="NCBI Taxonomy" id="3158264"/>
    <lineage>
        <taxon>Bacteria</taxon>
        <taxon>Bacillati</taxon>
        <taxon>Actinomycetota</taxon>
        <taxon>Actinomycetes</taxon>
        <taxon>Nakamurellales</taxon>
        <taxon>Nakamurellaceae</taxon>
        <taxon>Nakamurella</taxon>
    </lineage>
</organism>
<dbReference type="RefSeq" id="WP_353650886.1">
    <property type="nucleotide sequence ID" value="NZ_CP159218.1"/>
</dbReference>
<feature type="transmembrane region" description="Helical" evidence="2">
    <location>
        <begin position="58"/>
        <end position="79"/>
    </location>
</feature>
<dbReference type="EMBL" id="CP159218">
    <property type="protein sequence ID" value="XCG65281.1"/>
    <property type="molecule type" value="Genomic_DNA"/>
</dbReference>
<feature type="compositionally biased region" description="Low complexity" evidence="1">
    <location>
        <begin position="373"/>
        <end position="386"/>
    </location>
</feature>
<name>A0AAU8DU91_9ACTN</name>
<keyword evidence="2" id="KW-0812">Transmembrane</keyword>
<protein>
    <recommendedName>
        <fullName evidence="4">PASTA domain-containing protein</fullName>
    </recommendedName>
</protein>
<sequence>MTDEKFSTGEDHQLGVEIAAAMRDHEQSAAVDGIIAAVTSGTDRSRRRGSIKAHRQGSAVWLAAAAVVLLAGVTGLVVAGTSHRATVPPVTPPSPPVATALTASVVQPGDRVVAEGLGGIVTAGEDAFELCSLFTGAATSQSPNPSDSGDRPGFGCEALGAIKIATVKPYRPFGFAADQHRSVRVTGTYNADGSITVDQVVTAPGGPRPEDSSMTTPCPTPDGGWRLRDGDVGALNTFLNQHTDEYLSRGTSPEDKDYNVITVGTVSTDLVATRTELETIYGAPVCVYRATHSKKQLEAATSTAESVLRSHQEDLYTGPTNSVDSSLPLAGDSDTSVGYTRIITPALAEQLAPLSEFITFVPFIRPLHDQPQSEPTSSDMTPTPTTAQISEGAPATGAVESVKGGFADPDEVATPMITDWSGGPVTQPTVSAAWLRTRDRLVVTTFGSGSCPRQIQQVRLIGPQEIDLTIIDTQNEPLVSATPGQSSDSGTYSYPRTCTRDISPHTMIVRPPAGTSPDKVLVIHCLGSPITLPARTGTTAAGTSTSAPPTSAAHTSTTPSSAPSASALPTFVLPTFVHQPGAMTPEARSIGILTRGSDGCLYLGVDGPVAIWPQGYSGAVERSGVVRVLDRGSEVVRTGQTVDAIGGSFDPVPDGCSSWAGTFRVYLATVTG</sequence>
<dbReference type="AlphaFoldDB" id="A0AAU8DU91"/>
<evidence type="ECO:0000256" key="1">
    <source>
        <dbReference type="SAM" id="MobiDB-lite"/>
    </source>
</evidence>
<keyword evidence="2" id="KW-1133">Transmembrane helix</keyword>
<proteinExistence type="predicted"/>
<keyword evidence="2" id="KW-0472">Membrane</keyword>
<gene>
    <name evidence="3" type="ORF">ABLG96_08330</name>
</gene>
<evidence type="ECO:0000256" key="2">
    <source>
        <dbReference type="SAM" id="Phobius"/>
    </source>
</evidence>
<reference evidence="3" key="1">
    <citation type="submission" date="2024-05" db="EMBL/GenBank/DDBJ databases">
        <authorList>
            <person name="Cai S.Y."/>
            <person name="Jin L.M."/>
            <person name="Li H.R."/>
        </authorList>
    </citation>
    <scope>NUCLEOTIDE SEQUENCE</scope>
    <source>
        <strain evidence="3">A5-74</strain>
    </source>
</reference>
<evidence type="ECO:0000313" key="3">
    <source>
        <dbReference type="EMBL" id="XCG65281.1"/>
    </source>
</evidence>
<feature type="region of interest" description="Disordered" evidence="1">
    <location>
        <begin position="368"/>
        <end position="395"/>
    </location>
</feature>